<reference evidence="3 4" key="1">
    <citation type="journal article" date="2015" name="Stand. Genomic Sci.">
        <title>Genomic Encyclopedia of Bacterial and Archaeal Type Strains, Phase III: the genomes of soil and plant-associated and newly described type strains.</title>
        <authorList>
            <person name="Whitman W.B."/>
            <person name="Woyke T."/>
            <person name="Klenk H.P."/>
            <person name="Zhou Y."/>
            <person name="Lilburn T.G."/>
            <person name="Beck B.J."/>
            <person name="De Vos P."/>
            <person name="Vandamme P."/>
            <person name="Eisen J.A."/>
            <person name="Garrity G."/>
            <person name="Hugenholtz P."/>
            <person name="Kyrpides N.C."/>
        </authorList>
    </citation>
    <scope>NUCLEOTIDE SEQUENCE [LARGE SCALE GENOMIC DNA]</scope>
    <source>
        <strain evidence="3 4">CECT 7306</strain>
    </source>
</reference>
<organism evidence="3 4">
    <name type="scientific">Pseudokineococcus lusitanus</name>
    <dbReference type="NCBI Taxonomy" id="763993"/>
    <lineage>
        <taxon>Bacteria</taxon>
        <taxon>Bacillati</taxon>
        <taxon>Actinomycetota</taxon>
        <taxon>Actinomycetes</taxon>
        <taxon>Kineosporiales</taxon>
        <taxon>Kineosporiaceae</taxon>
        <taxon>Pseudokineococcus</taxon>
    </lineage>
</organism>
<dbReference type="PROSITE" id="PS50879">
    <property type="entry name" value="RNASE_H_1"/>
    <property type="match status" value="1"/>
</dbReference>
<dbReference type="InterPro" id="IPR012337">
    <property type="entry name" value="RNaseH-like_sf"/>
</dbReference>
<evidence type="ECO:0000259" key="2">
    <source>
        <dbReference type="PROSITE" id="PS50879"/>
    </source>
</evidence>
<evidence type="ECO:0000313" key="3">
    <source>
        <dbReference type="EMBL" id="ROP45765.1"/>
    </source>
</evidence>
<dbReference type="OrthoDB" id="5296884at2"/>
<dbReference type="InParanoid" id="A0A3N1HTB6"/>
<feature type="compositionally biased region" description="Gly residues" evidence="1">
    <location>
        <begin position="17"/>
        <end position="26"/>
    </location>
</feature>
<proteinExistence type="predicted"/>
<accession>A0A3N1HTB6</accession>
<protein>
    <submittedName>
        <fullName evidence="3">Ribonuclease HI</fullName>
    </submittedName>
</protein>
<feature type="region of interest" description="Disordered" evidence="1">
    <location>
        <begin position="179"/>
        <end position="225"/>
    </location>
</feature>
<dbReference type="InterPro" id="IPR036397">
    <property type="entry name" value="RNaseH_sf"/>
</dbReference>
<dbReference type="CDD" id="cd09279">
    <property type="entry name" value="RNase_HI_like"/>
    <property type="match status" value="1"/>
</dbReference>
<feature type="compositionally biased region" description="Low complexity" evidence="1">
    <location>
        <begin position="201"/>
        <end position="213"/>
    </location>
</feature>
<dbReference type="PANTHER" id="PTHR46387">
    <property type="entry name" value="POLYNUCLEOTIDYL TRANSFERASE, RIBONUCLEASE H-LIKE SUPERFAMILY PROTEIN"/>
    <property type="match status" value="1"/>
</dbReference>
<dbReference type="AlphaFoldDB" id="A0A3N1HTB6"/>
<name>A0A3N1HTB6_9ACTN</name>
<evidence type="ECO:0000313" key="4">
    <source>
        <dbReference type="Proteomes" id="UP000276232"/>
    </source>
</evidence>
<dbReference type="Pfam" id="PF08410">
    <property type="entry name" value="DUF1737"/>
    <property type="match status" value="1"/>
</dbReference>
<sequence>MSPASSGRRLVVEADGGSRGNPGPAGYGAVVLDGEPGGPVLAEVAKSIGRATNNVAEYGGLLAGLQAARAIDPGATVLVRMDSKLVVEQMSGRWKVKHADMQRLWQEAQAVWPRGAVRFEWIPRALNSHADRLANEAMDAAAAGRTWTRDEVPGGVKQGVDAQLEHLGDLLLDLDGDAAASPREEDPVTSTETGATADVGTASTALPAASAAPTDEKPRRKSYKLLTGPDTSAFCQKVSDHLDEGYVLHGPPVITALGGGELHCAQAVVLPEDQR</sequence>
<dbReference type="Pfam" id="PF13456">
    <property type="entry name" value="RVT_3"/>
    <property type="match status" value="1"/>
</dbReference>
<evidence type="ECO:0000256" key="1">
    <source>
        <dbReference type="SAM" id="MobiDB-lite"/>
    </source>
</evidence>
<dbReference type="EMBL" id="RJKN01000001">
    <property type="protein sequence ID" value="ROP45765.1"/>
    <property type="molecule type" value="Genomic_DNA"/>
</dbReference>
<dbReference type="GO" id="GO:0003676">
    <property type="term" value="F:nucleic acid binding"/>
    <property type="evidence" value="ECO:0007669"/>
    <property type="project" value="InterPro"/>
</dbReference>
<dbReference type="GO" id="GO:0004523">
    <property type="term" value="F:RNA-DNA hybrid ribonuclease activity"/>
    <property type="evidence" value="ECO:0007669"/>
    <property type="project" value="InterPro"/>
</dbReference>
<dbReference type="InterPro" id="IPR013619">
    <property type="entry name" value="DUF1737"/>
</dbReference>
<dbReference type="InterPro" id="IPR002156">
    <property type="entry name" value="RNaseH_domain"/>
</dbReference>
<dbReference type="SUPFAM" id="SSF53098">
    <property type="entry name" value="Ribonuclease H-like"/>
    <property type="match status" value="1"/>
</dbReference>
<comment type="caution">
    <text evidence="3">The sequence shown here is derived from an EMBL/GenBank/DDBJ whole genome shotgun (WGS) entry which is preliminary data.</text>
</comment>
<dbReference type="PANTHER" id="PTHR46387:SF2">
    <property type="entry name" value="RIBONUCLEASE HI"/>
    <property type="match status" value="1"/>
</dbReference>
<feature type="domain" description="RNase H type-1" evidence="2">
    <location>
        <begin position="6"/>
        <end position="143"/>
    </location>
</feature>
<keyword evidence="4" id="KW-1185">Reference proteome</keyword>
<gene>
    <name evidence="3" type="ORF">EDC03_0371</name>
</gene>
<dbReference type="Gene3D" id="3.30.420.10">
    <property type="entry name" value="Ribonuclease H-like superfamily/Ribonuclease H"/>
    <property type="match status" value="1"/>
</dbReference>
<dbReference type="Proteomes" id="UP000276232">
    <property type="component" value="Unassembled WGS sequence"/>
</dbReference>
<feature type="region of interest" description="Disordered" evidence="1">
    <location>
        <begin position="1"/>
        <end position="26"/>
    </location>
</feature>